<evidence type="ECO:0000256" key="6">
    <source>
        <dbReference type="ARBA" id="ARBA00022723"/>
    </source>
</evidence>
<feature type="transmembrane region" description="Helical" evidence="12">
    <location>
        <begin position="185"/>
        <end position="208"/>
    </location>
</feature>
<keyword evidence="5 12" id="KW-0812">Transmembrane</keyword>
<dbReference type="PANTHER" id="PTHR15422:SF45">
    <property type="entry name" value="CYTOCHROME B561 DOMAIN-CONTAINING PROTEIN"/>
    <property type="match status" value="1"/>
</dbReference>
<dbReference type="GO" id="GO:0140571">
    <property type="term" value="F:transmembrane ascorbate ferrireductase activity"/>
    <property type="evidence" value="ECO:0007669"/>
    <property type="project" value="UniProtKB-EC"/>
</dbReference>
<protein>
    <recommendedName>
        <fullName evidence="11">ascorbate ferrireductase (transmembrane)</fullName>
        <ecNumber evidence="11">7.2.1.3</ecNumber>
    </recommendedName>
</protein>
<evidence type="ECO:0000256" key="4">
    <source>
        <dbReference type="ARBA" id="ARBA00022617"/>
    </source>
</evidence>
<keyword evidence="10 12" id="KW-0472">Membrane</keyword>
<evidence type="ECO:0000256" key="3">
    <source>
        <dbReference type="ARBA" id="ARBA00022448"/>
    </source>
</evidence>
<evidence type="ECO:0000313" key="14">
    <source>
        <dbReference type="EMBL" id="NOV48021.1"/>
    </source>
</evidence>
<sequence>MSSYDIEEQELQSCSAESDRYQITDEALTHGEKIFKWIMLLLNFLNYITIFCIWIYITILCFSNDIVLFTFHPFCMTTGFVGFATMGILAHNKYNILTRNRPHKSRFDFHWKMQLCAMILLTLGFTIILVNKSLHGKSHFTSYHGIFGLLAYILMLLTFLLSFFTLKVKILFKTITKRCLYLMHVTLAIVSYITGVIDLLLGVFSGWFEKNASTTAQVCCTLLMLTLVINVLWIPISRRLIKPLKAKAYSYF</sequence>
<dbReference type="EC" id="7.2.1.3" evidence="11"/>
<evidence type="ECO:0000256" key="8">
    <source>
        <dbReference type="ARBA" id="ARBA00022989"/>
    </source>
</evidence>
<proteinExistence type="predicted"/>
<keyword evidence="4" id="KW-0349">Heme</keyword>
<feature type="transmembrane region" description="Helical" evidence="12">
    <location>
        <begin position="66"/>
        <end position="90"/>
    </location>
</feature>
<name>A0A6M2DS46_XENCH</name>
<feature type="transmembrane region" description="Helical" evidence="12">
    <location>
        <begin position="111"/>
        <end position="130"/>
    </location>
</feature>
<dbReference type="CDD" id="cd08761">
    <property type="entry name" value="Cyt_b561_CYB561D2_like"/>
    <property type="match status" value="1"/>
</dbReference>
<evidence type="ECO:0000259" key="13">
    <source>
        <dbReference type="PROSITE" id="PS50939"/>
    </source>
</evidence>
<evidence type="ECO:0000256" key="7">
    <source>
        <dbReference type="ARBA" id="ARBA00022982"/>
    </source>
</evidence>
<evidence type="ECO:0000256" key="12">
    <source>
        <dbReference type="SAM" id="Phobius"/>
    </source>
</evidence>
<dbReference type="InterPro" id="IPR006593">
    <property type="entry name" value="Cyt_b561/ferric_Rdtase_TM"/>
</dbReference>
<feature type="transmembrane region" description="Helical" evidence="12">
    <location>
        <begin position="214"/>
        <end position="236"/>
    </location>
</feature>
<accession>A0A6M2DS46</accession>
<dbReference type="GO" id="GO:0140575">
    <property type="term" value="F:transmembrane monodehydroascorbate reductase activity"/>
    <property type="evidence" value="ECO:0007669"/>
    <property type="project" value="InterPro"/>
</dbReference>
<comment type="subcellular location">
    <subcellularLocation>
        <location evidence="2">Membrane</location>
        <topology evidence="2">Multi-pass membrane protein</topology>
    </subcellularLocation>
</comment>
<evidence type="ECO:0000256" key="5">
    <source>
        <dbReference type="ARBA" id="ARBA00022692"/>
    </source>
</evidence>
<dbReference type="Gene3D" id="1.20.120.1770">
    <property type="match status" value="1"/>
</dbReference>
<dbReference type="EMBL" id="GIIL01004295">
    <property type="protein sequence ID" value="NOV48021.1"/>
    <property type="molecule type" value="Transcribed_RNA"/>
</dbReference>
<evidence type="ECO:0000256" key="10">
    <source>
        <dbReference type="ARBA" id="ARBA00023136"/>
    </source>
</evidence>
<evidence type="ECO:0000256" key="2">
    <source>
        <dbReference type="ARBA" id="ARBA00004141"/>
    </source>
</evidence>
<keyword evidence="8 12" id="KW-1133">Transmembrane helix</keyword>
<dbReference type="GO" id="GO:0046872">
    <property type="term" value="F:metal ion binding"/>
    <property type="evidence" value="ECO:0007669"/>
    <property type="project" value="UniProtKB-KW"/>
</dbReference>
<organism evidence="14">
    <name type="scientific">Xenopsylla cheopis</name>
    <name type="common">Oriental rat flea</name>
    <name type="synonym">Pulex cheopis</name>
    <dbReference type="NCBI Taxonomy" id="163159"/>
    <lineage>
        <taxon>Eukaryota</taxon>
        <taxon>Metazoa</taxon>
        <taxon>Ecdysozoa</taxon>
        <taxon>Arthropoda</taxon>
        <taxon>Hexapoda</taxon>
        <taxon>Insecta</taxon>
        <taxon>Pterygota</taxon>
        <taxon>Neoptera</taxon>
        <taxon>Endopterygota</taxon>
        <taxon>Siphonaptera</taxon>
        <taxon>Pulicidae</taxon>
        <taxon>Xenopsyllinae</taxon>
        <taxon>Xenopsylla</taxon>
    </lineage>
</organism>
<dbReference type="GO" id="GO:0016020">
    <property type="term" value="C:membrane"/>
    <property type="evidence" value="ECO:0007669"/>
    <property type="project" value="UniProtKB-SubCell"/>
</dbReference>
<feature type="domain" description="Cytochrome b561" evidence="13">
    <location>
        <begin position="36"/>
        <end position="241"/>
    </location>
</feature>
<comment type="cofactor">
    <cofactor evidence="1">
        <name>heme b</name>
        <dbReference type="ChEBI" id="CHEBI:60344"/>
    </cofactor>
</comment>
<evidence type="ECO:0000256" key="11">
    <source>
        <dbReference type="ARBA" id="ARBA00024225"/>
    </source>
</evidence>
<dbReference type="PANTHER" id="PTHR15422">
    <property type="entry name" value="OS05G0565100 PROTEIN"/>
    <property type="match status" value="1"/>
</dbReference>
<evidence type="ECO:0000256" key="9">
    <source>
        <dbReference type="ARBA" id="ARBA00023004"/>
    </source>
</evidence>
<dbReference type="PROSITE" id="PS50939">
    <property type="entry name" value="CYTOCHROME_B561"/>
    <property type="match status" value="1"/>
</dbReference>
<dbReference type="Pfam" id="PF03188">
    <property type="entry name" value="Cytochrom_B561"/>
    <property type="match status" value="1"/>
</dbReference>
<dbReference type="SMART" id="SM00665">
    <property type="entry name" value="B561"/>
    <property type="match status" value="1"/>
</dbReference>
<keyword evidence="7" id="KW-0249">Electron transport</keyword>
<feature type="transmembrane region" description="Helical" evidence="12">
    <location>
        <begin position="142"/>
        <end position="164"/>
    </location>
</feature>
<keyword evidence="3" id="KW-0813">Transport</keyword>
<keyword evidence="9" id="KW-0408">Iron</keyword>
<dbReference type="InterPro" id="IPR045150">
    <property type="entry name" value="CYB561D1/2"/>
</dbReference>
<evidence type="ECO:0000256" key="1">
    <source>
        <dbReference type="ARBA" id="ARBA00001970"/>
    </source>
</evidence>
<feature type="transmembrane region" description="Helical" evidence="12">
    <location>
        <begin position="37"/>
        <end position="60"/>
    </location>
</feature>
<keyword evidence="6" id="KW-0479">Metal-binding</keyword>
<dbReference type="AlphaFoldDB" id="A0A6M2DS46"/>
<reference evidence="14" key="1">
    <citation type="submission" date="2020-03" db="EMBL/GenBank/DDBJ databases">
        <title>Transcriptomic Profiling of the Digestive Tract of the Rat Flea, Xenopsylla cheopis, Following Blood Feeding and Infection with Yersinia pestis.</title>
        <authorList>
            <person name="Bland D.M."/>
            <person name="Martens C.A."/>
            <person name="Virtaneva K."/>
            <person name="Kanakabandi K."/>
            <person name="Long D."/>
            <person name="Rosenke R."/>
            <person name="Saturday G.A."/>
            <person name="Hoyt F.H."/>
            <person name="Bruno D.P."/>
            <person name="Ribeiro J.M.C."/>
            <person name="Hinnebusch J."/>
        </authorList>
    </citation>
    <scope>NUCLEOTIDE SEQUENCE</scope>
</reference>